<evidence type="ECO:0000313" key="4">
    <source>
        <dbReference type="Proteomes" id="UP001183176"/>
    </source>
</evidence>
<dbReference type="InterPro" id="IPR000871">
    <property type="entry name" value="Beta-lactam_class-A"/>
</dbReference>
<dbReference type="PANTHER" id="PTHR35333">
    <property type="entry name" value="BETA-LACTAMASE"/>
    <property type="match status" value="1"/>
</dbReference>
<protein>
    <submittedName>
        <fullName evidence="3">Serine hydrolase</fullName>
    </submittedName>
</protein>
<keyword evidence="4" id="KW-1185">Reference proteome</keyword>
<dbReference type="SUPFAM" id="SSF56601">
    <property type="entry name" value="beta-lactamase/transpeptidase-like"/>
    <property type="match status" value="1"/>
</dbReference>
<dbReference type="Pfam" id="PF13354">
    <property type="entry name" value="Beta-lactamase2"/>
    <property type="match status" value="1"/>
</dbReference>
<dbReference type="InterPro" id="IPR012338">
    <property type="entry name" value="Beta-lactam/transpept-like"/>
</dbReference>
<sequence length="320" mass="32929">MMMRRRGSVAALVIGAGALTLAAHGITSGESRLASTAGSSPSPRHIEIAAPLPTSSATSSALPTPSATPTPTPSASRSMPQDTSPAGIDASLLQLFGSPSAYSAAAVDLVTGRSVTLGAGSEMYAASAIKLNFLETMLYQHQQSGEELTSDEQADATAMIEQSDNDAADRVWRDAGASDGINAYNQIAGLTSTTMDPDGYWGLSTSSAADQIILLRNLTSSSSLLNAASRAYALDLMSNVDPDQRWGVSVAADAGTATADKNGWLAIDPDNDLWAVNSLGVLTVHGHPVLMAVLSQHEPDFQTGVDRVEQAAAELSAGLG</sequence>
<reference evidence="4" key="1">
    <citation type="submission" date="2023-07" db="EMBL/GenBank/DDBJ databases">
        <title>30 novel species of actinomycetes from the DSMZ collection.</title>
        <authorList>
            <person name="Nouioui I."/>
        </authorList>
    </citation>
    <scope>NUCLEOTIDE SEQUENCE [LARGE SCALE GENOMIC DNA]</scope>
    <source>
        <strain evidence="4">DSM 44399</strain>
    </source>
</reference>
<dbReference type="GO" id="GO:0016787">
    <property type="term" value="F:hydrolase activity"/>
    <property type="evidence" value="ECO:0007669"/>
    <property type="project" value="UniProtKB-KW"/>
</dbReference>
<evidence type="ECO:0000259" key="2">
    <source>
        <dbReference type="Pfam" id="PF13354"/>
    </source>
</evidence>
<dbReference type="Gene3D" id="3.40.710.10">
    <property type="entry name" value="DD-peptidase/beta-lactamase superfamily"/>
    <property type="match status" value="1"/>
</dbReference>
<feature type="compositionally biased region" description="Low complexity" evidence="1">
    <location>
        <begin position="53"/>
        <end position="65"/>
    </location>
</feature>
<dbReference type="EMBL" id="JAVREH010000011">
    <property type="protein sequence ID" value="MDT0261879.1"/>
    <property type="molecule type" value="Genomic_DNA"/>
</dbReference>
<dbReference type="InterPro" id="IPR045155">
    <property type="entry name" value="Beta-lactam_cat"/>
</dbReference>
<organism evidence="3 4">
    <name type="scientific">Jatrophihabitans lederbergiae</name>
    <dbReference type="NCBI Taxonomy" id="3075547"/>
    <lineage>
        <taxon>Bacteria</taxon>
        <taxon>Bacillati</taxon>
        <taxon>Actinomycetota</taxon>
        <taxon>Actinomycetes</taxon>
        <taxon>Jatrophihabitantales</taxon>
        <taxon>Jatrophihabitantaceae</taxon>
        <taxon>Jatrophihabitans</taxon>
    </lineage>
</organism>
<comment type="caution">
    <text evidence="3">The sequence shown here is derived from an EMBL/GenBank/DDBJ whole genome shotgun (WGS) entry which is preliminary data.</text>
</comment>
<evidence type="ECO:0000256" key="1">
    <source>
        <dbReference type="SAM" id="MobiDB-lite"/>
    </source>
</evidence>
<dbReference type="Proteomes" id="UP001183176">
    <property type="component" value="Unassembled WGS sequence"/>
</dbReference>
<keyword evidence="3" id="KW-0378">Hydrolase</keyword>
<evidence type="ECO:0000313" key="3">
    <source>
        <dbReference type="EMBL" id="MDT0261879.1"/>
    </source>
</evidence>
<gene>
    <name evidence="3" type="ORF">RM423_10775</name>
</gene>
<proteinExistence type="predicted"/>
<accession>A0ABU2JB48</accession>
<feature type="domain" description="Beta-lactamase class A catalytic" evidence="2">
    <location>
        <begin position="156"/>
        <end position="294"/>
    </location>
</feature>
<dbReference type="PANTHER" id="PTHR35333:SF3">
    <property type="entry name" value="BETA-LACTAMASE-TYPE TRANSPEPTIDASE FOLD CONTAINING PROTEIN"/>
    <property type="match status" value="1"/>
</dbReference>
<name>A0ABU2JB48_9ACTN</name>
<feature type="region of interest" description="Disordered" evidence="1">
    <location>
        <begin position="53"/>
        <end position="84"/>
    </location>
</feature>